<proteinExistence type="predicted"/>
<accession>A0A1V6V9Q8</accession>
<organism evidence="1 2">
    <name type="scientific">Penicillium coprophilum</name>
    <dbReference type="NCBI Taxonomy" id="36646"/>
    <lineage>
        <taxon>Eukaryota</taxon>
        <taxon>Fungi</taxon>
        <taxon>Dikarya</taxon>
        <taxon>Ascomycota</taxon>
        <taxon>Pezizomycotina</taxon>
        <taxon>Eurotiomycetes</taxon>
        <taxon>Eurotiomycetidae</taxon>
        <taxon>Eurotiales</taxon>
        <taxon>Aspergillaceae</taxon>
        <taxon>Penicillium</taxon>
    </lineage>
</organism>
<protein>
    <submittedName>
        <fullName evidence="1">Uncharacterized protein</fullName>
    </submittedName>
</protein>
<comment type="caution">
    <text evidence="1">The sequence shown here is derived from an EMBL/GenBank/DDBJ whole genome shotgun (WGS) entry which is preliminary data.</text>
</comment>
<evidence type="ECO:0000313" key="2">
    <source>
        <dbReference type="Proteomes" id="UP000191500"/>
    </source>
</evidence>
<dbReference type="EMBL" id="MDDG01000001">
    <property type="protein sequence ID" value="OQE47348.1"/>
    <property type="molecule type" value="Genomic_DNA"/>
</dbReference>
<name>A0A1V6V9Q8_9EURO</name>
<dbReference type="Proteomes" id="UP000191500">
    <property type="component" value="Unassembled WGS sequence"/>
</dbReference>
<sequence length="127" mass="14619">MTDSDSTFDKKEKDDWSPHELGGLFTHHAYRFSTDTPVNVGRDPNGKFVALMSGESWSFTREVSDFPQNAAPGDQFRYGFKGAFIDWWDWGQDTVVWVNGRAKSQNNERRPKLVVPASKWVDFELLE</sequence>
<reference evidence="2" key="1">
    <citation type="journal article" date="2017" name="Nat. Microbiol.">
        <title>Global analysis of biosynthetic gene clusters reveals vast potential of secondary metabolite production in Penicillium species.</title>
        <authorList>
            <person name="Nielsen J.C."/>
            <person name="Grijseels S."/>
            <person name="Prigent S."/>
            <person name="Ji B."/>
            <person name="Dainat J."/>
            <person name="Nielsen K.F."/>
            <person name="Frisvad J.C."/>
            <person name="Workman M."/>
            <person name="Nielsen J."/>
        </authorList>
    </citation>
    <scope>NUCLEOTIDE SEQUENCE [LARGE SCALE GENOMIC DNA]</scope>
    <source>
        <strain evidence="2">IBT 31321</strain>
    </source>
</reference>
<evidence type="ECO:0000313" key="1">
    <source>
        <dbReference type="EMBL" id="OQE47348.1"/>
    </source>
</evidence>
<dbReference type="AlphaFoldDB" id="A0A1V6V9Q8"/>
<gene>
    <name evidence="1" type="ORF">PENCOP_c001G05725</name>
</gene>
<keyword evidence="2" id="KW-1185">Reference proteome</keyword>